<keyword evidence="2" id="KW-0889">Transcription antitermination</keyword>
<dbReference type="SUPFAM" id="SSF48013">
    <property type="entry name" value="NusB-like"/>
    <property type="match status" value="1"/>
</dbReference>
<keyword evidence="4" id="KW-0805">Transcription regulation</keyword>
<evidence type="ECO:0000313" key="9">
    <source>
        <dbReference type="EMBL" id="TDY61538.1"/>
    </source>
</evidence>
<evidence type="ECO:0000256" key="5">
    <source>
        <dbReference type="ARBA" id="ARBA00023163"/>
    </source>
</evidence>
<dbReference type="OrthoDB" id="9787568at2"/>
<dbReference type="EMBL" id="BBNU01000002">
    <property type="protein sequence ID" value="GAL78279.1"/>
    <property type="molecule type" value="Genomic_DNA"/>
</dbReference>
<feature type="domain" description="NusB/RsmB/TIM44" evidence="6">
    <location>
        <begin position="207"/>
        <end position="299"/>
    </location>
</feature>
<dbReference type="GO" id="GO:0005829">
    <property type="term" value="C:cytosol"/>
    <property type="evidence" value="ECO:0007669"/>
    <property type="project" value="TreeGrafter"/>
</dbReference>
<dbReference type="Proteomes" id="UP000029643">
    <property type="component" value="Unassembled WGS sequence"/>
</dbReference>
<accession>A0A4R8M962</accession>
<evidence type="ECO:0000313" key="7">
    <source>
        <dbReference type="EMBL" id="GAL64040.1"/>
    </source>
</evidence>
<dbReference type="InterPro" id="IPR035926">
    <property type="entry name" value="NusB-like_sf"/>
</dbReference>
<proteinExistence type="inferred from homology"/>
<dbReference type="RefSeq" id="WP_081958580.1">
    <property type="nucleotide sequence ID" value="NZ_BBNQ01000015.1"/>
</dbReference>
<dbReference type="AlphaFoldDB" id="A0A090WSB0"/>
<gene>
    <name evidence="9" type="ORF">DFQ06_2876</name>
    <name evidence="8" type="ORF">JCM19274_4778</name>
    <name evidence="7" type="ORF">JCM19300_3243</name>
</gene>
<dbReference type="Gene3D" id="1.10.940.10">
    <property type="entry name" value="NusB-like"/>
    <property type="match status" value="1"/>
</dbReference>
<comment type="caution">
    <text evidence="8">The sequence shown here is derived from an EMBL/GenBank/DDBJ whole genome shotgun (WGS) entry which is preliminary data.</text>
</comment>
<dbReference type="Proteomes" id="UP000029644">
    <property type="component" value="Unassembled WGS sequence"/>
</dbReference>
<dbReference type="STRING" id="221126.SAMN04489722_105255"/>
<keyword evidence="3" id="KW-0694">RNA-binding</keyword>
<dbReference type="Pfam" id="PF01029">
    <property type="entry name" value="NusB"/>
    <property type="match status" value="1"/>
</dbReference>
<evidence type="ECO:0000256" key="4">
    <source>
        <dbReference type="ARBA" id="ARBA00023015"/>
    </source>
</evidence>
<evidence type="ECO:0000313" key="8">
    <source>
        <dbReference type="EMBL" id="GAL78279.1"/>
    </source>
</evidence>
<keyword evidence="12" id="KW-1185">Reference proteome</keyword>
<dbReference type="GO" id="GO:0031564">
    <property type="term" value="P:transcription antitermination"/>
    <property type="evidence" value="ECO:0007669"/>
    <property type="project" value="UniProtKB-KW"/>
</dbReference>
<accession>A0A090WSB0</accession>
<dbReference type="PANTHER" id="PTHR11078:SF3">
    <property type="entry name" value="ANTITERMINATION NUSB DOMAIN-CONTAINING PROTEIN"/>
    <property type="match status" value="1"/>
</dbReference>
<comment type="similarity">
    <text evidence="1">Belongs to the NusB family.</text>
</comment>
<evidence type="ECO:0000313" key="12">
    <source>
        <dbReference type="Proteomes" id="UP000294824"/>
    </source>
</evidence>
<evidence type="ECO:0000259" key="6">
    <source>
        <dbReference type="Pfam" id="PF01029"/>
    </source>
</evidence>
<evidence type="ECO:0000313" key="10">
    <source>
        <dbReference type="Proteomes" id="UP000029643"/>
    </source>
</evidence>
<dbReference type="GO" id="GO:0003723">
    <property type="term" value="F:RNA binding"/>
    <property type="evidence" value="ECO:0007669"/>
    <property type="project" value="UniProtKB-KW"/>
</dbReference>
<sequence length="315" mass="37039">MMLNRRHIRVKVMQTMYAFKGSESDDFSKDQKFLLFSIDNMYNLYLLLISLIIEVQKRAESNLVKKQNKHLATKEDIDPNRKFVNNEVFKILLNNLDLKDKLELYNIKDWELDSEYVEVIFKAITSSELYKNYMETDTSSFKEDKEFLVDVFKEIIAPNEKLYEYLEDKNLTWLDDLPTVNTTILKLLRKVKLTSSENHFTPRLYKDSEDKQFAIDLFRKTLLNRTAINKEIELKTQNWDSDRIANVDYVLLQMAICEVKSFPSIPAKVTINEYLEIAKEYSTPKSSVFINGILDKLVKEYTEAGNLNKIGRGLM</sequence>
<dbReference type="PANTHER" id="PTHR11078">
    <property type="entry name" value="N UTILIZATION SUBSTANCE PROTEIN B-RELATED"/>
    <property type="match status" value="1"/>
</dbReference>
<reference evidence="10 11" key="1">
    <citation type="journal article" date="2014" name="Genome Announc.">
        <title>Draft Genome Sequences of Marine Flavobacterium Algibacter lectus Strains SS8 and NR4.</title>
        <authorList>
            <person name="Takatani N."/>
            <person name="Nakanishi M."/>
            <person name="Meirelles P."/>
            <person name="Mino S."/>
            <person name="Suda W."/>
            <person name="Oshima K."/>
            <person name="Hattori M."/>
            <person name="Ohkuma M."/>
            <person name="Hosokawa M."/>
            <person name="Miyashita K."/>
            <person name="Thompson F.L."/>
            <person name="Niwa A."/>
            <person name="Sawabe T."/>
            <person name="Sawabe T."/>
        </authorList>
    </citation>
    <scope>NUCLEOTIDE SEQUENCE [LARGE SCALE GENOMIC DNA]</scope>
    <source>
        <strain evidence="8">JCM 19274</strain>
        <strain evidence="7 11">JCM 19300</strain>
        <strain evidence="10">JCM19274</strain>
    </source>
</reference>
<dbReference type="InterPro" id="IPR011605">
    <property type="entry name" value="NusB_fam"/>
</dbReference>
<dbReference type="GO" id="GO:0006353">
    <property type="term" value="P:DNA-templated transcription termination"/>
    <property type="evidence" value="ECO:0007669"/>
    <property type="project" value="InterPro"/>
</dbReference>
<name>A0A090WSB0_9FLAO</name>
<dbReference type="InterPro" id="IPR006027">
    <property type="entry name" value="NusB_RsmB_TIM44"/>
</dbReference>
<evidence type="ECO:0000313" key="11">
    <source>
        <dbReference type="Proteomes" id="UP000029644"/>
    </source>
</evidence>
<organism evidence="8 10">
    <name type="scientific">Algibacter lectus</name>
    <dbReference type="NCBI Taxonomy" id="221126"/>
    <lineage>
        <taxon>Bacteria</taxon>
        <taxon>Pseudomonadati</taxon>
        <taxon>Bacteroidota</taxon>
        <taxon>Flavobacteriia</taxon>
        <taxon>Flavobacteriales</taxon>
        <taxon>Flavobacteriaceae</taxon>
        <taxon>Algibacter</taxon>
    </lineage>
</organism>
<evidence type="ECO:0000256" key="3">
    <source>
        <dbReference type="ARBA" id="ARBA00022884"/>
    </source>
</evidence>
<evidence type="ECO:0000256" key="1">
    <source>
        <dbReference type="ARBA" id="ARBA00005952"/>
    </source>
</evidence>
<evidence type="ECO:0000256" key="2">
    <source>
        <dbReference type="ARBA" id="ARBA00022814"/>
    </source>
</evidence>
<dbReference type="EMBL" id="SORL01000009">
    <property type="protein sequence ID" value="TDY61538.1"/>
    <property type="molecule type" value="Genomic_DNA"/>
</dbReference>
<reference evidence="9 12" key="2">
    <citation type="submission" date="2019-03" db="EMBL/GenBank/DDBJ databases">
        <title>Genomic Encyclopedia of Type Strains, Phase III (KMG-III): the genomes of soil and plant-associated and newly described type strains.</title>
        <authorList>
            <person name="Whitman W."/>
        </authorList>
    </citation>
    <scope>NUCLEOTIDE SEQUENCE [LARGE SCALE GENOMIC DNA]</scope>
    <source>
        <strain evidence="9 12">CECT 8301</strain>
    </source>
</reference>
<dbReference type="NCBIfam" id="TIGR01951">
    <property type="entry name" value="nusB"/>
    <property type="match status" value="1"/>
</dbReference>
<dbReference type="Proteomes" id="UP000294824">
    <property type="component" value="Unassembled WGS sequence"/>
</dbReference>
<dbReference type="EMBL" id="BBNQ01000015">
    <property type="protein sequence ID" value="GAL64040.1"/>
    <property type="molecule type" value="Genomic_DNA"/>
</dbReference>
<keyword evidence="5" id="KW-0804">Transcription</keyword>
<protein>
    <submittedName>
        <fullName evidence="9">NusB antitermination factor</fullName>
    </submittedName>
    <submittedName>
        <fullName evidence="8">Transcription termination protein NusB</fullName>
    </submittedName>
</protein>